<name>A0A3P7X2H2_9BILA</name>
<dbReference type="AlphaFoldDB" id="A0A3P7X2H2"/>
<proteinExistence type="predicted"/>
<evidence type="ECO:0000313" key="1">
    <source>
        <dbReference type="EMBL" id="VDO53537.1"/>
    </source>
</evidence>
<dbReference type="Proteomes" id="UP000280834">
    <property type="component" value="Unassembled WGS sequence"/>
</dbReference>
<reference evidence="1 2" key="1">
    <citation type="submission" date="2018-11" db="EMBL/GenBank/DDBJ databases">
        <authorList>
            <consortium name="Pathogen Informatics"/>
        </authorList>
    </citation>
    <scope>NUCLEOTIDE SEQUENCE [LARGE SCALE GENOMIC DNA]</scope>
</reference>
<gene>
    <name evidence="1" type="ORF">BTMF_LOCUS15319</name>
</gene>
<evidence type="ECO:0000313" key="2">
    <source>
        <dbReference type="Proteomes" id="UP000280834"/>
    </source>
</evidence>
<protein>
    <submittedName>
        <fullName evidence="1">Uncharacterized protein</fullName>
    </submittedName>
</protein>
<keyword evidence="2" id="KW-1185">Reference proteome</keyword>
<dbReference type="EMBL" id="UZAG01022399">
    <property type="protein sequence ID" value="VDO53537.1"/>
    <property type="molecule type" value="Genomic_DNA"/>
</dbReference>
<organism evidence="1 2">
    <name type="scientific">Brugia timori</name>
    <dbReference type="NCBI Taxonomy" id="42155"/>
    <lineage>
        <taxon>Eukaryota</taxon>
        <taxon>Metazoa</taxon>
        <taxon>Ecdysozoa</taxon>
        <taxon>Nematoda</taxon>
        <taxon>Chromadorea</taxon>
        <taxon>Rhabditida</taxon>
        <taxon>Spirurina</taxon>
        <taxon>Spiruromorpha</taxon>
        <taxon>Filarioidea</taxon>
        <taxon>Onchocercidae</taxon>
        <taxon>Brugia</taxon>
    </lineage>
</organism>
<accession>A0A3P7X2H2</accession>
<sequence>MLIPVRKILDTLNSSAPSMIPVKYIILEHVQERKPESTPFHHSIQCHELFSKNLVREHASNLL</sequence>